<protein>
    <submittedName>
        <fullName evidence="2">DUF3078 domain-containing protein</fullName>
    </submittedName>
</protein>
<dbReference type="InterPro" id="IPR021428">
    <property type="entry name" value="DUF3078"/>
</dbReference>
<dbReference type="Pfam" id="PF11276">
    <property type="entry name" value="DUF3078"/>
    <property type="match status" value="1"/>
</dbReference>
<keyword evidence="2" id="KW-0614">Plasmid</keyword>
<dbReference type="EMBL" id="CP055152">
    <property type="protein sequence ID" value="QMU26501.1"/>
    <property type="molecule type" value="Genomic_DNA"/>
</dbReference>
<keyword evidence="3" id="KW-1185">Reference proteome</keyword>
<keyword evidence="1" id="KW-0732">Signal</keyword>
<geneLocation type="plasmid" evidence="2 3">
    <name>unnamed</name>
</geneLocation>
<organism evidence="2 3">
    <name type="scientific">Adhaeribacter radiodurans</name>
    <dbReference type="NCBI Taxonomy" id="2745197"/>
    <lineage>
        <taxon>Bacteria</taxon>
        <taxon>Pseudomonadati</taxon>
        <taxon>Bacteroidota</taxon>
        <taxon>Cytophagia</taxon>
        <taxon>Cytophagales</taxon>
        <taxon>Hymenobacteraceae</taxon>
        <taxon>Adhaeribacter</taxon>
    </lineage>
</organism>
<accession>A0A7L7L131</accession>
<reference evidence="2 3" key="1">
    <citation type="submission" date="2020-06" db="EMBL/GenBank/DDBJ databases">
        <authorList>
            <person name="Hwang Y.J."/>
        </authorList>
    </citation>
    <scope>NUCLEOTIDE SEQUENCE [LARGE SCALE GENOMIC DNA]</scope>
    <source>
        <strain evidence="2 3">KUDC8001</strain>
        <plasmid evidence="2 3">unnamed</plasmid>
    </source>
</reference>
<name>A0A7L7L131_9BACT</name>
<sequence>MLKFYWTILLGIGCLTNSLAQTDTTYWRRSFSAGININQASFSDNWKAGGNNSIALGLFLNAKANYLKDRLSWDNTTELQYGLIKNSGQDMRKSLDRIFLDTKVGYQLTSKWNGFFATNFISQFAPGYEYKEDSPDRLISNFLSPGFLTFSTGFEYKPVPWFSLRLSPFAPRFTFLNDPAVGLNERYGVPLGKTIRQEWLAAMVQADLEKDIAPNLNLKVNYLGYANYENIAFNTIDHRLSATITAKVYKVISVNLMGIGLYDRDQDQNVQYSQALAFGILYNIQNFTDRK</sequence>
<dbReference type="AlphaFoldDB" id="A0A7L7L131"/>
<evidence type="ECO:0000313" key="3">
    <source>
        <dbReference type="Proteomes" id="UP000514509"/>
    </source>
</evidence>
<gene>
    <name evidence="2" type="ORF">HUW48_00055</name>
</gene>
<dbReference type="KEGG" id="add:HUW48_00055"/>
<evidence type="ECO:0000313" key="2">
    <source>
        <dbReference type="EMBL" id="QMU26501.1"/>
    </source>
</evidence>
<dbReference type="Proteomes" id="UP000514509">
    <property type="component" value="Plasmid unnamed"/>
</dbReference>
<reference evidence="2 3" key="2">
    <citation type="submission" date="2020-08" db="EMBL/GenBank/DDBJ databases">
        <title>Adhaeribacter dokdonensis sp. nov., isolated from the rhizosphere of Elymus tsukushiensis, a plant native to the Dokdo Islands, Republic of Korea.</title>
        <authorList>
            <person name="Ghim S.Y."/>
        </authorList>
    </citation>
    <scope>NUCLEOTIDE SEQUENCE [LARGE SCALE GENOMIC DNA]</scope>
    <source>
        <strain evidence="2 3">KUDC8001</strain>
        <plasmid evidence="2 3">unnamed</plasmid>
    </source>
</reference>
<feature type="signal peptide" evidence="1">
    <location>
        <begin position="1"/>
        <end position="20"/>
    </location>
</feature>
<proteinExistence type="predicted"/>
<dbReference type="RefSeq" id="WP_182411442.1">
    <property type="nucleotide sequence ID" value="NZ_CP055152.1"/>
</dbReference>
<feature type="chain" id="PRO_5029684629" evidence="1">
    <location>
        <begin position="21"/>
        <end position="291"/>
    </location>
</feature>
<evidence type="ECO:0000256" key="1">
    <source>
        <dbReference type="SAM" id="SignalP"/>
    </source>
</evidence>